<dbReference type="SMART" id="SM00028">
    <property type="entry name" value="TPR"/>
    <property type="match status" value="5"/>
</dbReference>
<dbReference type="PROSITE" id="PS50943">
    <property type="entry name" value="HTH_CROC1"/>
    <property type="match status" value="1"/>
</dbReference>
<dbReference type="CDD" id="cd00093">
    <property type="entry name" value="HTH_XRE"/>
    <property type="match status" value="1"/>
</dbReference>
<reference evidence="3 4" key="1">
    <citation type="journal article" date="2018" name="J. Microbiol.">
        <title>Bacillus spongiae sp. nov., isolated from sponge of Jeju Island.</title>
        <authorList>
            <person name="Lee G.E."/>
            <person name="Im W.T."/>
            <person name="Park J.S."/>
        </authorList>
    </citation>
    <scope>NUCLEOTIDE SEQUENCE [LARGE SCALE GENOMIC DNA]</scope>
    <source>
        <strain evidence="3 4">135PIL107-10</strain>
    </source>
</reference>
<dbReference type="InterPro" id="IPR011990">
    <property type="entry name" value="TPR-like_helical_dom_sf"/>
</dbReference>
<dbReference type="EMBL" id="JBBAXC010000007">
    <property type="protein sequence ID" value="MEI5907544.1"/>
    <property type="molecule type" value="Genomic_DNA"/>
</dbReference>
<evidence type="ECO:0000256" key="1">
    <source>
        <dbReference type="PROSITE-ProRule" id="PRU00339"/>
    </source>
</evidence>
<dbReference type="PROSITE" id="PS50005">
    <property type="entry name" value="TPR"/>
    <property type="match status" value="1"/>
</dbReference>
<dbReference type="SMART" id="SM00530">
    <property type="entry name" value="HTH_XRE"/>
    <property type="match status" value="1"/>
</dbReference>
<gene>
    <name evidence="3" type="ORF">WAK64_10785</name>
</gene>
<keyword evidence="1" id="KW-0802">TPR repeat</keyword>
<protein>
    <submittedName>
        <fullName evidence="3">Helix-turn-helix transcriptional regulator</fullName>
    </submittedName>
</protein>
<dbReference type="RefSeq" id="WP_336586976.1">
    <property type="nucleotide sequence ID" value="NZ_JBBAXC010000007.1"/>
</dbReference>
<proteinExistence type="predicted"/>
<accession>A0ABU8HED1</accession>
<sequence>MEVGERIRQLRIHKRLTQKNLVKDICSITYLSRIENGQINPSATFLNKISNRLGVDLEDLYYANPSNIEKRILEIIHHYKEKEELIEDDLSYLHIQILEMHPTEVYLKIFGVLLRFYTKSLNVEEAKTVYHLSNKLIPDNVDNLYKEDYYYYYLACGNLFYSLQDYLQANNYYLKSEKLIADHNGIEAAKLYYNISLVKQRLLTNTEVSLYYSNKAYQIFNKYKDKENIIIVLITLGVQFQLINDLEKSSNHLHEALSIINEQDNSKYMKYIAMINYNLGRIHAKNKDLKLAIYHYKKSIQINHDIHFEQENIHALRRMIEIYIELKEWNMVNENLQTAIHLSKEYNLSHDFILLTLLKVSVYKLNGNDQLYEKEMTKTLNVAKQSNQYTLVKQISQELGEHFYDKKAYKKAADFYKNTLKYEEEIYEKIKLIPD</sequence>
<dbReference type="PANTHER" id="PTHR37038">
    <property type="entry name" value="TRANSCRIPTIONAL REGULATOR-RELATED"/>
    <property type="match status" value="1"/>
</dbReference>
<dbReference type="SUPFAM" id="SSF48452">
    <property type="entry name" value="TPR-like"/>
    <property type="match status" value="1"/>
</dbReference>
<organism evidence="3 4">
    <name type="scientific">Bacillus spongiae</name>
    <dbReference type="NCBI Taxonomy" id="2683610"/>
    <lineage>
        <taxon>Bacteria</taxon>
        <taxon>Bacillati</taxon>
        <taxon>Bacillota</taxon>
        <taxon>Bacilli</taxon>
        <taxon>Bacillales</taxon>
        <taxon>Bacillaceae</taxon>
        <taxon>Bacillus</taxon>
    </lineage>
</organism>
<dbReference type="Pfam" id="PF12844">
    <property type="entry name" value="HTH_19"/>
    <property type="match status" value="1"/>
</dbReference>
<dbReference type="Proteomes" id="UP001312865">
    <property type="component" value="Unassembled WGS sequence"/>
</dbReference>
<dbReference type="InterPro" id="IPR001387">
    <property type="entry name" value="Cro/C1-type_HTH"/>
</dbReference>
<keyword evidence="4" id="KW-1185">Reference proteome</keyword>
<evidence type="ECO:0000313" key="4">
    <source>
        <dbReference type="Proteomes" id="UP001312865"/>
    </source>
</evidence>
<dbReference type="Gene3D" id="1.25.40.10">
    <property type="entry name" value="Tetratricopeptide repeat domain"/>
    <property type="match status" value="1"/>
</dbReference>
<feature type="domain" description="HTH cro/C1-type" evidence="2">
    <location>
        <begin position="7"/>
        <end position="60"/>
    </location>
</feature>
<dbReference type="InterPro" id="IPR010982">
    <property type="entry name" value="Lambda_DNA-bd_dom_sf"/>
</dbReference>
<name>A0ABU8HED1_9BACI</name>
<dbReference type="InterPro" id="IPR019734">
    <property type="entry name" value="TPR_rpt"/>
</dbReference>
<dbReference type="InterPro" id="IPR053163">
    <property type="entry name" value="HTH-type_regulator_Rgg"/>
</dbReference>
<evidence type="ECO:0000313" key="3">
    <source>
        <dbReference type="EMBL" id="MEI5907544.1"/>
    </source>
</evidence>
<dbReference type="SUPFAM" id="SSF47413">
    <property type="entry name" value="lambda repressor-like DNA-binding domains"/>
    <property type="match status" value="1"/>
</dbReference>
<evidence type="ECO:0000259" key="2">
    <source>
        <dbReference type="PROSITE" id="PS50943"/>
    </source>
</evidence>
<comment type="caution">
    <text evidence="3">The sequence shown here is derived from an EMBL/GenBank/DDBJ whole genome shotgun (WGS) entry which is preliminary data.</text>
</comment>
<dbReference type="Gene3D" id="1.10.260.40">
    <property type="entry name" value="lambda repressor-like DNA-binding domains"/>
    <property type="match status" value="1"/>
</dbReference>
<feature type="repeat" description="TPR" evidence="1">
    <location>
        <begin position="273"/>
        <end position="306"/>
    </location>
</feature>
<dbReference type="PANTHER" id="PTHR37038:SF14">
    <property type="entry name" value="TRANSCRIPTIONAL ACTIVATOR"/>
    <property type="match status" value="1"/>
</dbReference>